<dbReference type="NCBIfam" id="TIGR02150">
    <property type="entry name" value="IPP_isom_1"/>
    <property type="match status" value="1"/>
</dbReference>
<dbReference type="Pfam" id="PF00293">
    <property type="entry name" value="NUDIX"/>
    <property type="match status" value="1"/>
</dbReference>
<dbReference type="InterPro" id="IPR011876">
    <property type="entry name" value="IsopentenylPP_isomerase_typ1"/>
</dbReference>
<gene>
    <name evidence="13" type="primary">idi</name>
    <name evidence="13" type="ORF">PQG83_13480</name>
</gene>
<dbReference type="Gene3D" id="3.90.79.10">
    <property type="entry name" value="Nucleoside Triphosphate Pyrophosphohydrolase"/>
    <property type="match status" value="1"/>
</dbReference>
<keyword evidence="8" id="KW-0414">Isoprene biosynthesis</keyword>
<name>A0AA96GGV6_9BACT</name>
<evidence type="ECO:0000256" key="9">
    <source>
        <dbReference type="ARBA" id="ARBA00023235"/>
    </source>
</evidence>
<evidence type="ECO:0000256" key="3">
    <source>
        <dbReference type="ARBA" id="ARBA00012057"/>
    </source>
</evidence>
<evidence type="ECO:0000256" key="10">
    <source>
        <dbReference type="NCBIfam" id="TIGR02150"/>
    </source>
</evidence>
<evidence type="ECO:0000259" key="12">
    <source>
        <dbReference type="PROSITE" id="PS51462"/>
    </source>
</evidence>
<dbReference type="PIRSF" id="PIRSF018427">
    <property type="entry name" value="Isopntndiph_ism"/>
    <property type="match status" value="1"/>
</dbReference>
<evidence type="ECO:0000256" key="1">
    <source>
        <dbReference type="ARBA" id="ARBA00004826"/>
    </source>
</evidence>
<reference evidence="13 14" key="1">
    <citation type="submission" date="2023-01" db="EMBL/GenBank/DDBJ databases">
        <title>Cultivation and genomic characterization of new, ubiquitous marine nitrite-oxidizing bacteria from the Nitrospirales.</title>
        <authorList>
            <person name="Mueller A.J."/>
            <person name="Daebeler A."/>
            <person name="Herbold C.W."/>
            <person name="Kirkegaard R.H."/>
            <person name="Daims H."/>
        </authorList>
    </citation>
    <scope>NUCLEOTIDE SEQUENCE [LARGE SCALE GENOMIC DNA]</scope>
    <source>
        <strain evidence="13 14">DK</strain>
    </source>
</reference>
<keyword evidence="14" id="KW-1185">Reference proteome</keyword>
<organism evidence="13 14">
    <name type="scientific">Candidatus Nitrospira neomarina</name>
    <dbReference type="NCBI Taxonomy" id="3020899"/>
    <lineage>
        <taxon>Bacteria</taxon>
        <taxon>Pseudomonadati</taxon>
        <taxon>Nitrospirota</taxon>
        <taxon>Nitrospiria</taxon>
        <taxon>Nitrospirales</taxon>
        <taxon>Nitrospiraceae</taxon>
        <taxon>Nitrospira</taxon>
    </lineage>
</organism>
<dbReference type="GO" id="GO:0004452">
    <property type="term" value="F:isopentenyl-diphosphate delta-isomerase activity"/>
    <property type="evidence" value="ECO:0007669"/>
    <property type="project" value="UniProtKB-UniRule"/>
</dbReference>
<protein>
    <recommendedName>
        <fullName evidence="3 10">Isopentenyl-diphosphate delta-isomerase</fullName>
        <ecNumber evidence="3 10">5.3.3.2</ecNumber>
    </recommendedName>
</protein>
<dbReference type="CDD" id="cd02885">
    <property type="entry name" value="NUDIX_IPP_Isomerase"/>
    <property type="match status" value="1"/>
</dbReference>
<proteinExistence type="inferred from homology"/>
<comment type="pathway">
    <text evidence="1">Isoprenoid biosynthesis; dimethylallyl diphosphate biosynthesis; dimethylallyl diphosphate from isopentenyl diphosphate: step 1/1.</text>
</comment>
<evidence type="ECO:0000256" key="11">
    <source>
        <dbReference type="PIRSR" id="PIRSR018427-1"/>
    </source>
</evidence>
<feature type="active site" evidence="11">
    <location>
        <position position="127"/>
    </location>
</feature>
<dbReference type="HAMAP" id="MF_00202">
    <property type="entry name" value="Idi"/>
    <property type="match status" value="1"/>
</dbReference>
<sequence length="194" mass="22570">MNVKEVEPKHMTFSQPDMLILVDKNDEVIGFQEKEACHDGDGQLHRAFSVFLFDQTGRLLLQKRSTHKRLWGDFWSNSCCSHPRPHENTRDAAEKRVREELGVDSCLHFLFKFEYRARYDGGGSEHELCYVYAGLLAGEPKVNEFEIGAWRMICAQSLDRELDEKPGDFTPWLKSEWPRLRESHWDAVKGLLSL</sequence>
<evidence type="ECO:0000256" key="7">
    <source>
        <dbReference type="ARBA" id="ARBA00023211"/>
    </source>
</evidence>
<dbReference type="InterPro" id="IPR000086">
    <property type="entry name" value="NUDIX_hydrolase_dom"/>
</dbReference>
<dbReference type="PANTHER" id="PTHR10885">
    <property type="entry name" value="ISOPENTENYL-DIPHOSPHATE DELTA-ISOMERASE"/>
    <property type="match status" value="1"/>
</dbReference>
<dbReference type="AlphaFoldDB" id="A0AA96GGV6"/>
<dbReference type="PROSITE" id="PS51462">
    <property type="entry name" value="NUDIX"/>
    <property type="match status" value="1"/>
</dbReference>
<keyword evidence="4" id="KW-0963">Cytoplasm</keyword>
<dbReference type="SUPFAM" id="SSF55811">
    <property type="entry name" value="Nudix"/>
    <property type="match status" value="1"/>
</dbReference>
<evidence type="ECO:0000256" key="8">
    <source>
        <dbReference type="ARBA" id="ARBA00023229"/>
    </source>
</evidence>
<feature type="domain" description="Nudix hydrolase" evidence="12">
    <location>
        <begin position="43"/>
        <end position="175"/>
    </location>
</feature>
<dbReference type="GO" id="GO:0046872">
    <property type="term" value="F:metal ion binding"/>
    <property type="evidence" value="ECO:0007669"/>
    <property type="project" value="UniProtKB-KW"/>
</dbReference>
<evidence type="ECO:0000256" key="2">
    <source>
        <dbReference type="ARBA" id="ARBA00007579"/>
    </source>
</evidence>
<dbReference type="EC" id="5.3.3.2" evidence="3 10"/>
<keyword evidence="6" id="KW-0460">Magnesium</keyword>
<evidence type="ECO:0000256" key="4">
    <source>
        <dbReference type="ARBA" id="ARBA00022490"/>
    </source>
</evidence>
<dbReference type="RefSeq" id="WP_312741959.1">
    <property type="nucleotide sequence ID" value="NZ_CP116968.1"/>
</dbReference>
<keyword evidence="9 13" id="KW-0413">Isomerase</keyword>
<comment type="similarity">
    <text evidence="2">Belongs to the IPP isomerase type 1 family.</text>
</comment>
<evidence type="ECO:0000256" key="5">
    <source>
        <dbReference type="ARBA" id="ARBA00022723"/>
    </source>
</evidence>
<dbReference type="NCBIfam" id="NF002995">
    <property type="entry name" value="PRK03759.1"/>
    <property type="match status" value="1"/>
</dbReference>
<evidence type="ECO:0000313" key="13">
    <source>
        <dbReference type="EMBL" id="WNM60767.1"/>
    </source>
</evidence>
<dbReference type="GO" id="GO:0009240">
    <property type="term" value="P:isopentenyl diphosphate biosynthetic process"/>
    <property type="evidence" value="ECO:0007669"/>
    <property type="project" value="TreeGrafter"/>
</dbReference>
<evidence type="ECO:0000313" key="14">
    <source>
        <dbReference type="Proteomes" id="UP001302494"/>
    </source>
</evidence>
<evidence type="ECO:0000256" key="6">
    <source>
        <dbReference type="ARBA" id="ARBA00022842"/>
    </source>
</evidence>
<dbReference type="InterPro" id="IPR056375">
    <property type="entry name" value="Idi_bact"/>
</dbReference>
<keyword evidence="5" id="KW-0479">Metal-binding</keyword>
<accession>A0AA96GGV6</accession>
<dbReference type="InterPro" id="IPR015797">
    <property type="entry name" value="NUDIX_hydrolase-like_dom_sf"/>
</dbReference>
<dbReference type="PANTHER" id="PTHR10885:SF0">
    <property type="entry name" value="ISOPENTENYL-DIPHOSPHATE DELTA-ISOMERASE"/>
    <property type="match status" value="1"/>
</dbReference>
<dbReference type="Proteomes" id="UP001302494">
    <property type="component" value="Chromosome"/>
</dbReference>
<feature type="active site" evidence="11">
    <location>
        <position position="80"/>
    </location>
</feature>
<dbReference type="KEGG" id="nneo:PQG83_13480"/>
<dbReference type="GO" id="GO:0005737">
    <property type="term" value="C:cytoplasm"/>
    <property type="evidence" value="ECO:0007669"/>
    <property type="project" value="TreeGrafter"/>
</dbReference>
<dbReference type="EMBL" id="CP116968">
    <property type="protein sequence ID" value="WNM60767.1"/>
    <property type="molecule type" value="Genomic_DNA"/>
</dbReference>
<keyword evidence="7" id="KW-0464">Manganese</keyword>